<comment type="caution">
    <text evidence="2">The sequence shown here is derived from an EMBL/GenBank/DDBJ whole genome shotgun (WGS) entry which is preliminary data.</text>
</comment>
<dbReference type="Proteomes" id="UP000789901">
    <property type="component" value="Unassembled WGS sequence"/>
</dbReference>
<evidence type="ECO:0000313" key="2">
    <source>
        <dbReference type="EMBL" id="CAG8794639.1"/>
    </source>
</evidence>
<keyword evidence="3" id="KW-1185">Reference proteome</keyword>
<evidence type="ECO:0000313" key="3">
    <source>
        <dbReference type="Proteomes" id="UP000789901"/>
    </source>
</evidence>
<feature type="non-terminal residue" evidence="2">
    <location>
        <position position="1"/>
    </location>
</feature>
<sequence>ELNCHNNYLTSLKINDCRNLKVIYCSLNRFTTLELSNLVELKKLISFNGHLTQIPILPNPEKITELVIRNNNIKPSDLTIFSQFKNLENLRIGNDDKNRIQQGIYNRFHDSLEPLKNLNKLKSLDISNTDIESGLEYLPDSINSFYCSTTVKRDAKCKTIYNLFANDQGEVEIYEICGKIHIKNLSQKLKEYKQKIIKQKAGEVLKDEFQALEDKHQKELQLEREELEKALQASQK</sequence>
<name>A0ABN7VRL5_GIGMA</name>
<gene>
    <name evidence="2" type="ORF">GMARGA_LOCUS21822</name>
</gene>
<dbReference type="EMBL" id="CAJVQB010020526">
    <property type="protein sequence ID" value="CAG8794639.1"/>
    <property type="molecule type" value="Genomic_DNA"/>
</dbReference>
<proteinExistence type="predicted"/>
<organism evidence="2 3">
    <name type="scientific">Gigaspora margarita</name>
    <dbReference type="NCBI Taxonomy" id="4874"/>
    <lineage>
        <taxon>Eukaryota</taxon>
        <taxon>Fungi</taxon>
        <taxon>Fungi incertae sedis</taxon>
        <taxon>Mucoromycota</taxon>
        <taxon>Glomeromycotina</taxon>
        <taxon>Glomeromycetes</taxon>
        <taxon>Diversisporales</taxon>
        <taxon>Gigasporaceae</taxon>
        <taxon>Gigaspora</taxon>
    </lineage>
</organism>
<feature type="coiled-coil region" evidence="1">
    <location>
        <begin position="182"/>
        <end position="233"/>
    </location>
</feature>
<accession>A0ABN7VRL5</accession>
<evidence type="ECO:0000256" key="1">
    <source>
        <dbReference type="SAM" id="Coils"/>
    </source>
</evidence>
<protein>
    <submittedName>
        <fullName evidence="2">11345_t:CDS:1</fullName>
    </submittedName>
</protein>
<reference evidence="2 3" key="1">
    <citation type="submission" date="2021-06" db="EMBL/GenBank/DDBJ databases">
        <authorList>
            <person name="Kallberg Y."/>
            <person name="Tangrot J."/>
            <person name="Rosling A."/>
        </authorList>
    </citation>
    <scope>NUCLEOTIDE SEQUENCE [LARGE SCALE GENOMIC DNA]</scope>
    <source>
        <strain evidence="2 3">120-4 pot B 10/14</strain>
    </source>
</reference>
<dbReference type="SUPFAM" id="SSF52058">
    <property type="entry name" value="L domain-like"/>
    <property type="match status" value="1"/>
</dbReference>
<dbReference type="InterPro" id="IPR032675">
    <property type="entry name" value="LRR_dom_sf"/>
</dbReference>
<dbReference type="Gene3D" id="3.80.10.10">
    <property type="entry name" value="Ribonuclease Inhibitor"/>
    <property type="match status" value="1"/>
</dbReference>
<keyword evidence="1" id="KW-0175">Coiled coil</keyword>